<sequence>MPTYTASVQKRTTGTKEHCSVDPQKLAAIGCAVGHQVRIRRTANEYALYTVKQAPQENPENIVRVTDAGRSRLAATSFPFNATVDSQVVHPTFTDAQAEANSEFVERLTDNNTHVGLVAIAPHGGMIEEGTDLQAQRVAAVLAAKGVSCWRCKGWKQGGGALERWHITSTDIHEASFPLLGKIIHREFSYAVAFHGFSQSKILIGGGASLALKQEIQQAIQNAIVGSGINVEIATSGSEFDGDDPNNIVNRLANGNGIQIEQSKVARISYGQQIADAVASVYSSKI</sequence>
<organism evidence="1 2">
    <name type="scientific">Desmonostoc muscorum LEGE 12446</name>
    <dbReference type="NCBI Taxonomy" id="1828758"/>
    <lineage>
        <taxon>Bacteria</taxon>
        <taxon>Bacillati</taxon>
        <taxon>Cyanobacteriota</taxon>
        <taxon>Cyanophyceae</taxon>
        <taxon>Nostocales</taxon>
        <taxon>Nostocaceae</taxon>
        <taxon>Desmonostoc</taxon>
    </lineage>
</organism>
<dbReference type="GO" id="GO:0016787">
    <property type="term" value="F:hydrolase activity"/>
    <property type="evidence" value="ECO:0007669"/>
    <property type="project" value="UniProtKB-KW"/>
</dbReference>
<comment type="caution">
    <text evidence="1">The sequence shown here is derived from an EMBL/GenBank/DDBJ whole genome shotgun (WGS) entry which is preliminary data.</text>
</comment>
<dbReference type="EMBL" id="JADEXS010000208">
    <property type="protein sequence ID" value="MBE9023914.1"/>
    <property type="molecule type" value="Genomic_DNA"/>
</dbReference>
<dbReference type="InterPro" id="IPR038128">
    <property type="entry name" value="Gamma_PGA_hydro_sf"/>
</dbReference>
<dbReference type="Pfam" id="PF05908">
    <property type="entry name" value="Gamma_PGA_hydro"/>
    <property type="match status" value="1"/>
</dbReference>
<dbReference type="InterPro" id="IPR008585">
    <property type="entry name" value="Gamma_PGA_hydro"/>
</dbReference>
<accession>A0A8J6ZXT2</accession>
<evidence type="ECO:0000313" key="1">
    <source>
        <dbReference type="EMBL" id="MBE9023914.1"/>
    </source>
</evidence>
<gene>
    <name evidence="1" type="ORF">IQ276_16205</name>
</gene>
<dbReference type="Gene3D" id="3.40.630.100">
    <property type="entry name" value="Poly-gamma-glutamate hydrolase, zinc-binding motif"/>
    <property type="match status" value="1"/>
</dbReference>
<keyword evidence="1" id="KW-0378">Hydrolase</keyword>
<reference evidence="1" key="1">
    <citation type="submission" date="2020-10" db="EMBL/GenBank/DDBJ databases">
        <authorList>
            <person name="Castelo-Branco R."/>
            <person name="Eusebio N."/>
            <person name="Adriana R."/>
            <person name="Vieira A."/>
            <person name="Brugerolle De Fraissinette N."/>
            <person name="Rezende De Castro R."/>
            <person name="Schneider M.P."/>
            <person name="Vasconcelos V."/>
            <person name="Leao P.N."/>
        </authorList>
    </citation>
    <scope>NUCLEOTIDE SEQUENCE</scope>
    <source>
        <strain evidence="1">LEGE 12446</strain>
    </source>
</reference>
<proteinExistence type="predicted"/>
<evidence type="ECO:0000313" key="2">
    <source>
        <dbReference type="Proteomes" id="UP000622533"/>
    </source>
</evidence>
<protein>
    <submittedName>
        <fullName evidence="1">Poly-gamma-glutamate hydrolase family protein</fullName>
    </submittedName>
</protein>
<dbReference type="RefSeq" id="WP_193917885.1">
    <property type="nucleotide sequence ID" value="NZ_JADEXS020000001.1"/>
</dbReference>
<keyword evidence="2" id="KW-1185">Reference proteome</keyword>
<dbReference type="AlphaFoldDB" id="A0A8J6ZXT2"/>
<dbReference type="Proteomes" id="UP000622533">
    <property type="component" value="Unassembled WGS sequence"/>
</dbReference>
<name>A0A8J6ZXT2_DESMC</name>